<sequence>MAKCFATLSYKYIKSNIYDSVKLNLTFSRPSTILEIHGTSVLANF</sequence>
<evidence type="ECO:0000313" key="1">
    <source>
        <dbReference type="EMBL" id="JAD72774.1"/>
    </source>
</evidence>
<accession>A0A0A9C8Z9</accession>
<reference evidence="1" key="2">
    <citation type="journal article" date="2015" name="Data Brief">
        <title>Shoot transcriptome of the giant reed, Arundo donax.</title>
        <authorList>
            <person name="Barrero R.A."/>
            <person name="Guerrero F.D."/>
            <person name="Moolhuijzen P."/>
            <person name="Goolsby J.A."/>
            <person name="Tidwell J."/>
            <person name="Bellgard S.E."/>
            <person name="Bellgard M.I."/>
        </authorList>
    </citation>
    <scope>NUCLEOTIDE SEQUENCE</scope>
    <source>
        <tissue evidence="1">Shoot tissue taken approximately 20 cm above the soil surface</tissue>
    </source>
</reference>
<protein>
    <submittedName>
        <fullName evidence="1">Uncharacterized protein</fullName>
    </submittedName>
</protein>
<dbReference type="EMBL" id="GBRH01225121">
    <property type="protein sequence ID" value="JAD72774.1"/>
    <property type="molecule type" value="Transcribed_RNA"/>
</dbReference>
<name>A0A0A9C8Z9_ARUDO</name>
<organism evidence="1">
    <name type="scientific">Arundo donax</name>
    <name type="common">Giant reed</name>
    <name type="synonym">Donax arundinaceus</name>
    <dbReference type="NCBI Taxonomy" id="35708"/>
    <lineage>
        <taxon>Eukaryota</taxon>
        <taxon>Viridiplantae</taxon>
        <taxon>Streptophyta</taxon>
        <taxon>Embryophyta</taxon>
        <taxon>Tracheophyta</taxon>
        <taxon>Spermatophyta</taxon>
        <taxon>Magnoliopsida</taxon>
        <taxon>Liliopsida</taxon>
        <taxon>Poales</taxon>
        <taxon>Poaceae</taxon>
        <taxon>PACMAD clade</taxon>
        <taxon>Arundinoideae</taxon>
        <taxon>Arundineae</taxon>
        <taxon>Arundo</taxon>
    </lineage>
</organism>
<reference evidence="1" key="1">
    <citation type="submission" date="2014-09" db="EMBL/GenBank/DDBJ databases">
        <authorList>
            <person name="Magalhaes I.L.F."/>
            <person name="Oliveira U."/>
            <person name="Santos F.R."/>
            <person name="Vidigal T.H.D.A."/>
            <person name="Brescovit A.D."/>
            <person name="Santos A.J."/>
        </authorList>
    </citation>
    <scope>NUCLEOTIDE SEQUENCE</scope>
    <source>
        <tissue evidence="1">Shoot tissue taken approximately 20 cm above the soil surface</tissue>
    </source>
</reference>
<dbReference type="AlphaFoldDB" id="A0A0A9C8Z9"/>
<proteinExistence type="predicted"/>